<dbReference type="KEGG" id="sft:NCTC1_01264"/>
<evidence type="ECO:0000313" key="2">
    <source>
        <dbReference type="Proteomes" id="UP000032424"/>
    </source>
</evidence>
<reference evidence="1 2" key="1">
    <citation type="submission" date="2014-07" db="EMBL/GenBank/DDBJ databases">
        <authorList>
            <person name="Aslett M.A."/>
            <person name="De Silva N."/>
        </authorList>
    </citation>
    <scope>NUCLEOTIDE SEQUENCE [LARGE SCALE GENOMIC DNA]</scope>
    <source>
        <strain evidence="2">NCTC1</strain>
    </source>
</reference>
<name>A0AB33SAV5_SHIFL</name>
<proteinExistence type="predicted"/>
<sequence length="211" mass="24224">MKFPLPGRIKPELSPKVGHSEGIDALRCSVTAFTASHLFRQRQSAENQTHQETTEHNKYCIDQHIILAPPARSEDTLYHQRILSLRSWLNDFLSEISRFPVTTTESFFNYCFVVFGVIQKINILDSSQSGVKNGADSEAVLAALIEHLELINPSGRLSQNTRSAMLQLREEEWSEFFFWLLNSLECLDYVIINLTPESKKTLMSEHRNNIR</sequence>
<accession>A0AB33SAV5</accession>
<protein>
    <submittedName>
        <fullName evidence="1">Uncharacterized protein</fullName>
    </submittedName>
</protein>
<evidence type="ECO:0000313" key="1">
    <source>
        <dbReference type="EMBL" id="CDX06504.1"/>
    </source>
</evidence>
<organism evidence="1 2">
    <name type="scientific">Shigella flexneri</name>
    <dbReference type="NCBI Taxonomy" id="623"/>
    <lineage>
        <taxon>Bacteria</taxon>
        <taxon>Pseudomonadati</taxon>
        <taxon>Pseudomonadota</taxon>
        <taxon>Gammaproteobacteria</taxon>
        <taxon>Enterobacterales</taxon>
        <taxon>Enterobacteriaceae</taxon>
        <taxon>Shigella</taxon>
    </lineage>
</organism>
<gene>
    <name evidence="1" type="ORF">NCTC1_01264</name>
</gene>
<dbReference type="Proteomes" id="UP000032424">
    <property type="component" value="Chromosome 1"/>
</dbReference>
<dbReference type="EMBL" id="LM651928">
    <property type="protein sequence ID" value="CDX06504.1"/>
    <property type="molecule type" value="Genomic_DNA"/>
</dbReference>
<dbReference type="AlphaFoldDB" id="A0AB33SAV5"/>